<keyword evidence="5" id="KW-1185">Reference proteome</keyword>
<keyword evidence="3" id="KW-0143">Chaperone</keyword>
<dbReference type="GO" id="GO:0006099">
    <property type="term" value="P:tricarboxylic acid cycle"/>
    <property type="evidence" value="ECO:0007669"/>
    <property type="project" value="TreeGrafter"/>
</dbReference>
<dbReference type="InterPro" id="IPR005631">
    <property type="entry name" value="SDH"/>
</dbReference>
<dbReference type="InterPro" id="IPR036714">
    <property type="entry name" value="SDH_sf"/>
</dbReference>
<sequence>MSDPRLNKIRYRAWHRGFREADLILGPFADAHLAELSDTELDAFEHLIDQPDHDLYGWIIGRDPAPAEMEGPVLDRLKAFHLTVGASGSGRGA</sequence>
<dbReference type="AlphaFoldDB" id="A0A975IVM6"/>
<dbReference type="RefSeq" id="WP_211938985.1">
    <property type="nucleotide sequence ID" value="NZ_CP073078.1"/>
</dbReference>
<proteinExistence type="inferred from homology"/>
<dbReference type="PANTHER" id="PTHR12469:SF2">
    <property type="entry name" value="SUCCINATE DEHYDROGENASE ASSEMBLY FACTOR 2, MITOCHONDRIAL"/>
    <property type="match status" value="1"/>
</dbReference>
<reference evidence="4" key="1">
    <citation type="submission" date="2021-04" db="EMBL/GenBank/DDBJ databases">
        <title>The complete genome sequence of Caulobacter sp. S6.</title>
        <authorList>
            <person name="Tang Y."/>
            <person name="Ouyang W."/>
            <person name="Liu Q."/>
            <person name="Huang B."/>
            <person name="Guo Z."/>
            <person name="Lei P."/>
        </authorList>
    </citation>
    <scope>NUCLEOTIDE SEQUENCE</scope>
    <source>
        <strain evidence="4">S6</strain>
    </source>
</reference>
<evidence type="ECO:0000256" key="3">
    <source>
        <dbReference type="ARBA" id="ARBA00023186"/>
    </source>
</evidence>
<dbReference type="PANTHER" id="PTHR12469">
    <property type="entry name" value="PROTEIN EMI5 HOMOLOG, MITOCHONDRIAL"/>
    <property type="match status" value="1"/>
</dbReference>
<dbReference type="Proteomes" id="UP000676409">
    <property type="component" value="Chromosome"/>
</dbReference>
<protein>
    <recommendedName>
        <fullName evidence="2">FAD assembly factor SdhE</fullName>
    </recommendedName>
</protein>
<organism evidence="4 5">
    <name type="scientific">Phenylobacterium montanum</name>
    <dbReference type="NCBI Taxonomy" id="2823693"/>
    <lineage>
        <taxon>Bacteria</taxon>
        <taxon>Pseudomonadati</taxon>
        <taxon>Pseudomonadota</taxon>
        <taxon>Alphaproteobacteria</taxon>
        <taxon>Caulobacterales</taxon>
        <taxon>Caulobacteraceae</taxon>
        <taxon>Phenylobacterium</taxon>
    </lineage>
</organism>
<evidence type="ECO:0000256" key="2">
    <source>
        <dbReference type="ARBA" id="ARBA00019418"/>
    </source>
</evidence>
<accession>A0A975IVM6</accession>
<dbReference type="EMBL" id="CP073078">
    <property type="protein sequence ID" value="QUD88935.1"/>
    <property type="molecule type" value="Genomic_DNA"/>
</dbReference>
<gene>
    <name evidence="4" type="ORF">KCG34_03335</name>
</gene>
<name>A0A975IVM6_9CAUL</name>
<dbReference type="SUPFAM" id="SSF109910">
    <property type="entry name" value="YgfY-like"/>
    <property type="match status" value="1"/>
</dbReference>
<evidence type="ECO:0000313" key="4">
    <source>
        <dbReference type="EMBL" id="QUD88935.1"/>
    </source>
</evidence>
<evidence type="ECO:0000313" key="5">
    <source>
        <dbReference type="Proteomes" id="UP000676409"/>
    </source>
</evidence>
<comment type="similarity">
    <text evidence="1">Belongs to the SdhE FAD assembly factor family.</text>
</comment>
<dbReference type="Gene3D" id="1.10.150.250">
    <property type="entry name" value="Flavinator of succinate dehydrogenase"/>
    <property type="match status" value="1"/>
</dbReference>
<evidence type="ECO:0000256" key="1">
    <source>
        <dbReference type="ARBA" id="ARBA00008571"/>
    </source>
</evidence>
<dbReference type="KEGG" id="caul:KCG34_03335"/>
<dbReference type="Pfam" id="PF03937">
    <property type="entry name" value="Sdh5"/>
    <property type="match status" value="1"/>
</dbReference>